<dbReference type="GeneID" id="118413649"/>
<gene>
    <name evidence="3" type="primary">LOC118413649</name>
</gene>
<dbReference type="OrthoDB" id="1431934at2759"/>
<keyword evidence="2" id="KW-1185">Reference proteome</keyword>
<protein>
    <submittedName>
        <fullName evidence="3">E3 ubiquitin-protein ligase RNF14-like</fullName>
    </submittedName>
</protein>
<reference evidence="2" key="1">
    <citation type="journal article" date="2020" name="Nat. Ecol. Evol.">
        <title>Deeply conserved synteny resolves early events in vertebrate evolution.</title>
        <authorList>
            <person name="Simakov O."/>
            <person name="Marletaz F."/>
            <person name="Yue J.X."/>
            <person name="O'Connell B."/>
            <person name="Jenkins J."/>
            <person name="Brandt A."/>
            <person name="Calef R."/>
            <person name="Tung C.H."/>
            <person name="Huang T.K."/>
            <person name="Schmutz J."/>
            <person name="Satoh N."/>
            <person name="Yu J.K."/>
            <person name="Putnam N.H."/>
            <person name="Green R.E."/>
            <person name="Rokhsar D.S."/>
        </authorList>
    </citation>
    <scope>NUCLEOTIDE SEQUENCE [LARGE SCALE GENOMIC DNA]</scope>
    <source>
        <strain evidence="2">S238N-H82</strain>
    </source>
</reference>
<dbReference type="Proteomes" id="UP000001554">
    <property type="component" value="Chromosome 4"/>
</dbReference>
<dbReference type="Pfam" id="PF05773">
    <property type="entry name" value="RWD"/>
    <property type="match status" value="1"/>
</dbReference>
<evidence type="ECO:0000313" key="3">
    <source>
        <dbReference type="RefSeq" id="XP_035673069.1"/>
    </source>
</evidence>
<evidence type="ECO:0000313" key="2">
    <source>
        <dbReference type="Proteomes" id="UP000001554"/>
    </source>
</evidence>
<dbReference type="InterPro" id="IPR006575">
    <property type="entry name" value="RWD_dom"/>
</dbReference>
<sequence length="177" mass="19382">MSDQEAQENELLALSSIYDDTVFIAAEDGSGGQFCSIIDLPDNFQINAPAPPGESVNKATVIPVKYLPPIILHFQYPADYPSCSAPQFTLSCKWLTLQQVSCLVPQLYCGRKKAKLQNTTTKSPLTVPCEKCGHHTPVPAMNTTVVKIKNYSFRECQNVQCGDKNSMNFASTKASSD</sequence>
<dbReference type="KEGG" id="bfo:118413649"/>
<dbReference type="InterPro" id="IPR016135">
    <property type="entry name" value="UBQ-conjugating_enzyme/RWD"/>
</dbReference>
<organism evidence="2 3">
    <name type="scientific">Branchiostoma floridae</name>
    <name type="common">Florida lancelet</name>
    <name type="synonym">Amphioxus</name>
    <dbReference type="NCBI Taxonomy" id="7739"/>
    <lineage>
        <taxon>Eukaryota</taxon>
        <taxon>Metazoa</taxon>
        <taxon>Chordata</taxon>
        <taxon>Cephalochordata</taxon>
        <taxon>Leptocardii</taxon>
        <taxon>Amphioxiformes</taxon>
        <taxon>Branchiostomatidae</taxon>
        <taxon>Branchiostoma</taxon>
    </lineage>
</organism>
<proteinExistence type="predicted"/>
<evidence type="ECO:0000259" key="1">
    <source>
        <dbReference type="Pfam" id="PF05773"/>
    </source>
</evidence>
<dbReference type="AlphaFoldDB" id="A0A9J7MNB0"/>
<dbReference type="RefSeq" id="XP_035673069.1">
    <property type="nucleotide sequence ID" value="XM_035817176.1"/>
</dbReference>
<accession>A0A9J7MNB0</accession>
<name>A0A9J7MNB0_BRAFL</name>
<feature type="domain" description="RWD" evidence="1">
    <location>
        <begin position="5"/>
        <end position="107"/>
    </location>
</feature>
<dbReference type="Gene3D" id="3.10.110.10">
    <property type="entry name" value="Ubiquitin Conjugating Enzyme"/>
    <property type="match status" value="1"/>
</dbReference>
<dbReference type="CDD" id="cd23820">
    <property type="entry name" value="RWD_RNF14"/>
    <property type="match status" value="1"/>
</dbReference>
<reference evidence="3" key="2">
    <citation type="submission" date="2025-08" db="UniProtKB">
        <authorList>
            <consortium name="RefSeq"/>
        </authorList>
    </citation>
    <scope>IDENTIFICATION</scope>
    <source>
        <strain evidence="3">S238N-H82</strain>
        <tissue evidence="3">Testes</tissue>
    </source>
</reference>
<dbReference type="SUPFAM" id="SSF54495">
    <property type="entry name" value="UBC-like"/>
    <property type="match status" value="1"/>
</dbReference>